<keyword evidence="2" id="KW-0175">Coiled coil</keyword>
<dbReference type="PROSITE" id="PS50005">
    <property type="entry name" value="TPR"/>
    <property type="match status" value="1"/>
</dbReference>
<evidence type="ECO:0000256" key="1">
    <source>
        <dbReference type="PROSITE-ProRule" id="PRU00339"/>
    </source>
</evidence>
<dbReference type="SUPFAM" id="SSF48452">
    <property type="entry name" value="TPR-like"/>
    <property type="match status" value="1"/>
</dbReference>
<keyword evidence="3" id="KW-1133">Transmembrane helix</keyword>
<keyword evidence="1" id="KW-0802">TPR repeat</keyword>
<dbReference type="Pfam" id="PF09976">
    <property type="entry name" value="TPR_21"/>
    <property type="match status" value="1"/>
</dbReference>
<feature type="repeat" description="TPR" evidence="1">
    <location>
        <begin position="194"/>
        <end position="227"/>
    </location>
</feature>
<dbReference type="Proteomes" id="UP001058120">
    <property type="component" value="Chromosome"/>
</dbReference>
<dbReference type="EMBL" id="CP065938">
    <property type="protein sequence ID" value="UWX06598.1"/>
    <property type="molecule type" value="Genomic_DNA"/>
</dbReference>
<dbReference type="InterPro" id="IPR011990">
    <property type="entry name" value="TPR-like_helical_dom_sf"/>
</dbReference>
<sequence length="244" mass="26953">MSLNEKKKKSEIKEAELVDDKSYQSPYAGSAEELLKEMQQEISPEATPLWQYINDNAPKIAAVVITLVVLIGGYTFYSGYREGQMADAKGQLALIISKSDSANVLAELEEFKKTAPGGLALAVELEIARFASLQENYERAEQAYRTVMNEEKYSALGIAAAMNTAGIAAHRGNFAEAAAIYEDIVGHCPKDVQSVVYFQLGEMAEQLGDKDKAIKAYQDGINLFELKDSTDVIFYQNRIKELSK</sequence>
<gene>
    <name evidence="5" type="ORF">JBF11_04640</name>
</gene>
<reference evidence="5" key="1">
    <citation type="submission" date="2020-12" db="EMBL/GenBank/DDBJ databases">
        <title>Taurinivorans muris gen. nov., sp. nov., fundamental and realized metabolic niche of a ubiquitous sulfidogenic bacterium in the murine intestine.</title>
        <authorList>
            <person name="Ye H."/>
            <person name="Hanson B.T."/>
            <person name="Loy A."/>
        </authorList>
    </citation>
    <scope>NUCLEOTIDE SEQUENCE</scope>
    <source>
        <strain evidence="5">LT0009</strain>
    </source>
</reference>
<keyword evidence="6" id="KW-1185">Reference proteome</keyword>
<dbReference type="InterPro" id="IPR019734">
    <property type="entry name" value="TPR_rpt"/>
</dbReference>
<dbReference type="RefSeq" id="WP_334316208.1">
    <property type="nucleotide sequence ID" value="NZ_CP065938.1"/>
</dbReference>
<dbReference type="Gene3D" id="1.25.40.10">
    <property type="entry name" value="Tetratricopeptide repeat domain"/>
    <property type="match status" value="1"/>
</dbReference>
<evidence type="ECO:0000313" key="6">
    <source>
        <dbReference type="Proteomes" id="UP001058120"/>
    </source>
</evidence>
<evidence type="ECO:0000259" key="4">
    <source>
        <dbReference type="Pfam" id="PF09976"/>
    </source>
</evidence>
<feature type="coiled-coil region" evidence="2">
    <location>
        <begin position="123"/>
        <end position="150"/>
    </location>
</feature>
<protein>
    <submittedName>
        <fullName evidence="5">Tetratricopeptide repeat protein</fullName>
    </submittedName>
</protein>
<dbReference type="SMART" id="SM00028">
    <property type="entry name" value="TPR"/>
    <property type="match status" value="3"/>
</dbReference>
<feature type="domain" description="Ancillary SecYEG translocon subunit/Cell division coordinator CpoB TPR" evidence="4">
    <location>
        <begin position="52"/>
        <end position="225"/>
    </location>
</feature>
<keyword evidence="3" id="KW-0472">Membrane</keyword>
<name>A0ABY5Y3K7_9BACT</name>
<accession>A0ABY5Y3K7</accession>
<evidence type="ECO:0000256" key="3">
    <source>
        <dbReference type="SAM" id="Phobius"/>
    </source>
</evidence>
<feature type="transmembrane region" description="Helical" evidence="3">
    <location>
        <begin position="60"/>
        <end position="77"/>
    </location>
</feature>
<evidence type="ECO:0000256" key="2">
    <source>
        <dbReference type="SAM" id="Coils"/>
    </source>
</evidence>
<proteinExistence type="predicted"/>
<evidence type="ECO:0000313" key="5">
    <source>
        <dbReference type="EMBL" id="UWX06598.1"/>
    </source>
</evidence>
<keyword evidence="3" id="KW-0812">Transmembrane</keyword>
<organism evidence="5 6">
    <name type="scientific">Taurinivorans muris</name>
    <dbReference type="NCBI Taxonomy" id="2787751"/>
    <lineage>
        <taxon>Bacteria</taxon>
        <taxon>Pseudomonadati</taxon>
        <taxon>Thermodesulfobacteriota</taxon>
        <taxon>Desulfovibrionia</taxon>
        <taxon>Desulfovibrionales</taxon>
        <taxon>Desulfovibrionaceae</taxon>
        <taxon>Taurinivorans</taxon>
    </lineage>
</organism>
<dbReference type="InterPro" id="IPR018704">
    <property type="entry name" value="SecYEG/CpoB_TPR"/>
</dbReference>